<dbReference type="STRING" id="1852522.SAMN06295960_3343"/>
<dbReference type="PANTHER" id="PTHR30146:SF105">
    <property type="entry name" value="CATABOLITE CONTROL PROTEIN B"/>
    <property type="match status" value="1"/>
</dbReference>
<name>A0A1X7LE00_9BACL</name>
<evidence type="ECO:0000256" key="3">
    <source>
        <dbReference type="ARBA" id="ARBA00023163"/>
    </source>
</evidence>
<accession>A0A1X7LE00</accession>
<dbReference type="AlphaFoldDB" id="A0A1X7LE00"/>
<organism evidence="5 6">
    <name type="scientific">Paenibacillus aquistagni</name>
    <dbReference type="NCBI Taxonomy" id="1852522"/>
    <lineage>
        <taxon>Bacteria</taxon>
        <taxon>Bacillati</taxon>
        <taxon>Bacillota</taxon>
        <taxon>Bacilli</taxon>
        <taxon>Bacillales</taxon>
        <taxon>Paenibacillaceae</taxon>
        <taxon>Paenibacillus</taxon>
    </lineage>
</organism>
<dbReference type="RefSeq" id="WP_085495941.1">
    <property type="nucleotide sequence ID" value="NZ_FXAZ01000004.1"/>
</dbReference>
<evidence type="ECO:0000256" key="2">
    <source>
        <dbReference type="ARBA" id="ARBA00023125"/>
    </source>
</evidence>
<dbReference type="SUPFAM" id="SSF47413">
    <property type="entry name" value="lambda repressor-like DNA-binding domains"/>
    <property type="match status" value="1"/>
</dbReference>
<dbReference type="SMART" id="SM00354">
    <property type="entry name" value="HTH_LACI"/>
    <property type="match status" value="1"/>
</dbReference>
<dbReference type="PROSITE" id="PS00356">
    <property type="entry name" value="HTH_LACI_1"/>
    <property type="match status" value="1"/>
</dbReference>
<dbReference type="Gene3D" id="3.40.50.2300">
    <property type="match status" value="2"/>
</dbReference>
<keyword evidence="3" id="KW-0804">Transcription</keyword>
<keyword evidence="6" id="KW-1185">Reference proteome</keyword>
<proteinExistence type="predicted"/>
<dbReference type="Gene3D" id="1.10.260.40">
    <property type="entry name" value="lambda repressor-like DNA-binding domains"/>
    <property type="match status" value="1"/>
</dbReference>
<keyword evidence="2" id="KW-0238">DNA-binding</keyword>
<dbReference type="InterPro" id="IPR000843">
    <property type="entry name" value="HTH_LacI"/>
</dbReference>
<feature type="domain" description="HTH lacI-type" evidence="4">
    <location>
        <begin position="2"/>
        <end position="56"/>
    </location>
</feature>
<evidence type="ECO:0000259" key="4">
    <source>
        <dbReference type="PROSITE" id="PS50932"/>
    </source>
</evidence>
<sequence>MANIREIAALAGVSVSTVSRVLNHHPYVAADKREAVLKAIHELQYTPNRNAVNLAIGATRMIGVILPFTNHPYYSGMLEGISAHALEHHYDIILCQTNYDVAEEERALQMLRDKLVDGIIVCSKQGDWALFETYASYGPIVVCEYTDSPYLSSVYADFYKSTIEAMNTLIAEGHRRIGYCLGRTNSYNSQQRLAAYKAQLQSIGEEVREEYCFFHCYHFDEGAEVLRSMLAFSKPPTALLVAGDQAACGIVIEAGKRGIQVPSDLSVIGFDNIPIAKVLELSTFDYVSYDIGTTAFDTFYRQWEAQAADSGPVEKHELPCQIIARSTVGPAPKKQ</sequence>
<dbReference type="SUPFAM" id="SSF53822">
    <property type="entry name" value="Periplasmic binding protein-like I"/>
    <property type="match status" value="1"/>
</dbReference>
<dbReference type="Pfam" id="PF00532">
    <property type="entry name" value="Peripla_BP_1"/>
    <property type="match status" value="1"/>
</dbReference>
<dbReference type="CDD" id="cd06286">
    <property type="entry name" value="PBP1_CcpB-like"/>
    <property type="match status" value="1"/>
</dbReference>
<dbReference type="OrthoDB" id="9798934at2"/>
<protein>
    <submittedName>
        <fullName evidence="5">Transcriptional regulator, LacI family</fullName>
    </submittedName>
</protein>
<dbReference type="PRINTS" id="PR00036">
    <property type="entry name" value="HTHLACI"/>
</dbReference>
<dbReference type="PANTHER" id="PTHR30146">
    <property type="entry name" value="LACI-RELATED TRANSCRIPTIONAL REPRESSOR"/>
    <property type="match status" value="1"/>
</dbReference>
<dbReference type="Proteomes" id="UP000193834">
    <property type="component" value="Unassembled WGS sequence"/>
</dbReference>
<dbReference type="GO" id="GO:0000976">
    <property type="term" value="F:transcription cis-regulatory region binding"/>
    <property type="evidence" value="ECO:0007669"/>
    <property type="project" value="TreeGrafter"/>
</dbReference>
<dbReference type="InterPro" id="IPR010982">
    <property type="entry name" value="Lambda_DNA-bd_dom_sf"/>
</dbReference>
<keyword evidence="1" id="KW-0805">Transcription regulation</keyword>
<dbReference type="Pfam" id="PF00356">
    <property type="entry name" value="LacI"/>
    <property type="match status" value="1"/>
</dbReference>
<dbReference type="InterPro" id="IPR028082">
    <property type="entry name" value="Peripla_BP_I"/>
</dbReference>
<dbReference type="InterPro" id="IPR001761">
    <property type="entry name" value="Peripla_BP/Lac1_sug-bd_dom"/>
</dbReference>
<dbReference type="EMBL" id="FXAZ01000004">
    <property type="protein sequence ID" value="SMG52096.1"/>
    <property type="molecule type" value="Genomic_DNA"/>
</dbReference>
<evidence type="ECO:0000313" key="6">
    <source>
        <dbReference type="Proteomes" id="UP000193834"/>
    </source>
</evidence>
<dbReference type="PROSITE" id="PS50932">
    <property type="entry name" value="HTH_LACI_2"/>
    <property type="match status" value="1"/>
</dbReference>
<gene>
    <name evidence="5" type="ORF">SAMN06295960_3343</name>
</gene>
<evidence type="ECO:0000313" key="5">
    <source>
        <dbReference type="EMBL" id="SMG52096.1"/>
    </source>
</evidence>
<dbReference type="GO" id="GO:0003700">
    <property type="term" value="F:DNA-binding transcription factor activity"/>
    <property type="evidence" value="ECO:0007669"/>
    <property type="project" value="TreeGrafter"/>
</dbReference>
<reference evidence="5 6" key="1">
    <citation type="submission" date="2017-04" db="EMBL/GenBank/DDBJ databases">
        <authorList>
            <person name="Afonso C.L."/>
            <person name="Miller P.J."/>
            <person name="Scott M.A."/>
            <person name="Spackman E."/>
            <person name="Goraichik I."/>
            <person name="Dimitrov K.M."/>
            <person name="Suarez D.L."/>
            <person name="Swayne D.E."/>
        </authorList>
    </citation>
    <scope>NUCLEOTIDE SEQUENCE [LARGE SCALE GENOMIC DNA]</scope>
    <source>
        <strain evidence="5 6">11</strain>
    </source>
</reference>
<evidence type="ECO:0000256" key="1">
    <source>
        <dbReference type="ARBA" id="ARBA00023015"/>
    </source>
</evidence>
<dbReference type="CDD" id="cd01392">
    <property type="entry name" value="HTH_LacI"/>
    <property type="match status" value="1"/>
</dbReference>